<feature type="domain" description="Methyltransferase type 12" evidence="2">
    <location>
        <begin position="65"/>
        <end position="156"/>
    </location>
</feature>
<proteinExistence type="predicted"/>
<accession>A0ABT7V7Z1</accession>
<dbReference type="InterPro" id="IPR013217">
    <property type="entry name" value="Methyltransf_12"/>
</dbReference>
<dbReference type="EMBL" id="JAUDDZ010000003">
    <property type="protein sequence ID" value="MDM8274617.1"/>
    <property type="molecule type" value="Genomic_DNA"/>
</dbReference>
<comment type="caution">
    <text evidence="3">The sequence shown here is derived from an EMBL/GenBank/DDBJ whole genome shotgun (WGS) entry which is preliminary data.</text>
</comment>
<name>A0ABT7V7Z1_9ACTN</name>
<dbReference type="GO" id="GO:0008168">
    <property type="term" value="F:methyltransferase activity"/>
    <property type="evidence" value="ECO:0007669"/>
    <property type="project" value="UniProtKB-KW"/>
</dbReference>
<dbReference type="GO" id="GO:0032259">
    <property type="term" value="P:methylation"/>
    <property type="evidence" value="ECO:0007669"/>
    <property type="project" value="UniProtKB-KW"/>
</dbReference>
<reference evidence="4" key="1">
    <citation type="submission" date="2023-06" db="EMBL/GenBank/DDBJ databases">
        <title>Identification and characterization of horizontal gene transfer across gut microbiota members of farm animals based on homology search.</title>
        <authorList>
            <person name="Zeman M."/>
            <person name="Kubasova T."/>
            <person name="Jahodarova E."/>
            <person name="Nykrynova M."/>
            <person name="Rychlik I."/>
        </authorList>
    </citation>
    <scope>NUCLEOTIDE SEQUENCE [LARGE SCALE GENOMIC DNA]</scope>
    <source>
        <strain evidence="4">154_Feed</strain>
    </source>
</reference>
<evidence type="ECO:0000256" key="1">
    <source>
        <dbReference type="SAM" id="MobiDB-lite"/>
    </source>
</evidence>
<gene>
    <name evidence="3" type="ORF">QUW28_03765</name>
</gene>
<organism evidence="3 4">
    <name type="scientific">Enorma phocaeensis</name>
    <dbReference type="NCBI Taxonomy" id="1871019"/>
    <lineage>
        <taxon>Bacteria</taxon>
        <taxon>Bacillati</taxon>
        <taxon>Actinomycetota</taxon>
        <taxon>Coriobacteriia</taxon>
        <taxon>Coriobacteriales</taxon>
        <taxon>Coriobacteriaceae</taxon>
        <taxon>Enorma</taxon>
    </lineage>
</organism>
<protein>
    <submittedName>
        <fullName evidence="3">Class I SAM-dependent methyltransferase</fullName>
    </submittedName>
</protein>
<keyword evidence="3" id="KW-0808">Transferase</keyword>
<sequence>MDKPTSRLTETDWNEEWKALQATRRAADDPSFWDARAKHFKPRETHPYARDFMALAAVRPGERVLDMGCGGGSLAIPFAQAGSPVLACDFSPRMLDVLREGIAHFCLHDLVEPKELAWDEDWEAAGVAPKSVDVAIASRSIATCDLAAALMKLDRTARRRCCITLVANASPRVDRHIMDAIGASVTESRDYVYAFNILVGLGACPEVRYIVSPRRDTFDSLDAGVADFARMLEGGNEDRLPELRAYIAEHMVENPHAGEPGQKGEPQDRYMLDHERMVRWAFIAWEPVSGRSQIPHSASKPRSHASPPCPLAAGSTHGYRQIEATPAAR</sequence>
<evidence type="ECO:0000313" key="3">
    <source>
        <dbReference type="EMBL" id="MDM8274617.1"/>
    </source>
</evidence>
<dbReference type="SUPFAM" id="SSF53335">
    <property type="entry name" value="S-adenosyl-L-methionine-dependent methyltransferases"/>
    <property type="match status" value="1"/>
</dbReference>
<dbReference type="Gene3D" id="3.40.50.150">
    <property type="entry name" value="Vaccinia Virus protein VP39"/>
    <property type="match status" value="1"/>
</dbReference>
<evidence type="ECO:0000313" key="4">
    <source>
        <dbReference type="Proteomes" id="UP001529421"/>
    </source>
</evidence>
<dbReference type="RefSeq" id="WP_289544670.1">
    <property type="nucleotide sequence ID" value="NZ_JAUDDZ010000003.1"/>
</dbReference>
<keyword evidence="3" id="KW-0489">Methyltransferase</keyword>
<evidence type="ECO:0000259" key="2">
    <source>
        <dbReference type="Pfam" id="PF08242"/>
    </source>
</evidence>
<dbReference type="Proteomes" id="UP001529421">
    <property type="component" value="Unassembled WGS sequence"/>
</dbReference>
<dbReference type="CDD" id="cd02440">
    <property type="entry name" value="AdoMet_MTases"/>
    <property type="match status" value="1"/>
</dbReference>
<feature type="region of interest" description="Disordered" evidence="1">
    <location>
        <begin position="292"/>
        <end position="329"/>
    </location>
</feature>
<dbReference type="Pfam" id="PF08242">
    <property type="entry name" value="Methyltransf_12"/>
    <property type="match status" value="1"/>
</dbReference>
<dbReference type="InterPro" id="IPR029063">
    <property type="entry name" value="SAM-dependent_MTases_sf"/>
</dbReference>
<keyword evidence="4" id="KW-1185">Reference proteome</keyword>